<dbReference type="InterPro" id="IPR003594">
    <property type="entry name" value="HATPase_dom"/>
</dbReference>
<dbReference type="EMBL" id="CAIJDP010000067">
    <property type="protein sequence ID" value="CAD0004032.1"/>
    <property type="molecule type" value="Genomic_DNA"/>
</dbReference>
<evidence type="ECO:0000256" key="7">
    <source>
        <dbReference type="ARBA" id="ARBA00022840"/>
    </source>
</evidence>
<dbReference type="Pfam" id="PF07730">
    <property type="entry name" value="HisKA_3"/>
    <property type="match status" value="1"/>
</dbReference>
<dbReference type="GO" id="GO:0005524">
    <property type="term" value="F:ATP binding"/>
    <property type="evidence" value="ECO:0007669"/>
    <property type="project" value="UniProtKB-KW"/>
</dbReference>
<dbReference type="Proteomes" id="UP000530060">
    <property type="component" value="Unassembled WGS sequence"/>
</dbReference>
<evidence type="ECO:0000313" key="13">
    <source>
        <dbReference type="Proteomes" id="UP000530060"/>
    </source>
</evidence>
<feature type="transmembrane region" description="Helical" evidence="10">
    <location>
        <begin position="77"/>
        <end position="97"/>
    </location>
</feature>
<gene>
    <name evidence="12" type="ORF">FLAT13_02020</name>
</gene>
<evidence type="ECO:0000313" key="12">
    <source>
        <dbReference type="EMBL" id="CAD0004032.1"/>
    </source>
</evidence>
<keyword evidence="9" id="KW-0175">Coiled coil</keyword>
<keyword evidence="6" id="KW-0418">Kinase</keyword>
<comment type="catalytic activity">
    <reaction evidence="1">
        <text>ATP + protein L-histidine = ADP + protein N-phospho-L-histidine.</text>
        <dbReference type="EC" id="2.7.13.3"/>
    </reaction>
</comment>
<name>A0A6V6YZC5_9FLAO</name>
<evidence type="ECO:0000256" key="5">
    <source>
        <dbReference type="ARBA" id="ARBA00022741"/>
    </source>
</evidence>
<keyword evidence="8" id="KW-0902">Two-component regulatory system</keyword>
<proteinExistence type="predicted"/>
<accession>A0A6V6YZC5</accession>
<protein>
    <recommendedName>
        <fullName evidence="2">histidine kinase</fullName>
        <ecNumber evidence="2">2.7.13.3</ecNumber>
    </recommendedName>
</protein>
<feature type="transmembrane region" description="Helical" evidence="10">
    <location>
        <begin position="35"/>
        <end position="57"/>
    </location>
</feature>
<feature type="transmembrane region" description="Helical" evidence="10">
    <location>
        <begin position="197"/>
        <end position="218"/>
    </location>
</feature>
<dbReference type="EC" id="2.7.13.3" evidence="2"/>
<keyword evidence="5" id="KW-0547">Nucleotide-binding</keyword>
<reference evidence="12 13" key="1">
    <citation type="submission" date="2020-06" db="EMBL/GenBank/DDBJ databases">
        <authorList>
            <person name="Criscuolo A."/>
        </authorList>
    </citation>
    <scope>NUCLEOTIDE SEQUENCE [LARGE SCALE GENOMIC DNA]</scope>
    <source>
        <strain evidence="13">CIP 111411</strain>
    </source>
</reference>
<sequence length="452" mass="52784">MYEFMWNCTISYLILFLVLSIFMSIYNVEKSFKFYGMYLFTIIIYLFTKNEYLYHLYLENLKLLFNPVDALRFSGFFNWYLQVLFYNFYFIFSIYFLDLEKHTPVVSNRVIKILLFLFIFFTILFFITFQLNKFQIFFTFFYYLYLPSVLILCLYAVPKALKYSGKHKYWYLIGLTIYIFFALFSFYITVLKLAPNSILYFSIGIILENFCFALGLAYKTILTNDELKKVNSQLEIDKQNQEIATLEALIDGEDKERKRIAQELHDGLNSDLSAIKYHLSTLEESGLSVIDTENLNKVINMIDESCAQVRSISHNLMPSSILEYGLIESIGEYCIKIKSSDNFKIDFQTYGDYIALSKKNETVVYRIIQELVTNILKHSKATEAMIQFNYREDELFITVEDNGIGFDKSAVSNGIGLKNINTRIAFLNAQLDIDSSASGSSYTISINLNKIK</sequence>
<feature type="transmembrane region" description="Helical" evidence="10">
    <location>
        <begin position="109"/>
        <end position="129"/>
    </location>
</feature>
<feature type="transmembrane region" description="Helical" evidence="10">
    <location>
        <begin position="12"/>
        <end position="28"/>
    </location>
</feature>
<dbReference type="InterPro" id="IPR011712">
    <property type="entry name" value="Sig_transdc_His_kin_sub3_dim/P"/>
</dbReference>
<evidence type="ECO:0000259" key="11">
    <source>
        <dbReference type="PROSITE" id="PS50109"/>
    </source>
</evidence>
<dbReference type="InterPro" id="IPR005467">
    <property type="entry name" value="His_kinase_dom"/>
</dbReference>
<dbReference type="RefSeq" id="WP_317170893.1">
    <property type="nucleotide sequence ID" value="NZ_CAIJDP010000067.1"/>
</dbReference>
<keyword evidence="7" id="KW-0067">ATP-binding</keyword>
<evidence type="ECO:0000256" key="2">
    <source>
        <dbReference type="ARBA" id="ARBA00012438"/>
    </source>
</evidence>
<evidence type="ECO:0000256" key="8">
    <source>
        <dbReference type="ARBA" id="ARBA00023012"/>
    </source>
</evidence>
<evidence type="ECO:0000256" key="10">
    <source>
        <dbReference type="SAM" id="Phobius"/>
    </source>
</evidence>
<keyword evidence="10" id="KW-0812">Transmembrane</keyword>
<dbReference type="InterPro" id="IPR050482">
    <property type="entry name" value="Sensor_HK_TwoCompSys"/>
</dbReference>
<dbReference type="PROSITE" id="PS50109">
    <property type="entry name" value="HIS_KIN"/>
    <property type="match status" value="1"/>
</dbReference>
<dbReference type="SMART" id="SM00387">
    <property type="entry name" value="HATPase_c"/>
    <property type="match status" value="1"/>
</dbReference>
<dbReference type="SUPFAM" id="SSF55874">
    <property type="entry name" value="ATPase domain of HSP90 chaperone/DNA topoisomerase II/histidine kinase"/>
    <property type="match status" value="1"/>
</dbReference>
<organism evidence="12 13">
    <name type="scientific">Flavobacterium salmonis</name>
    <dbReference type="NCBI Taxonomy" id="2654844"/>
    <lineage>
        <taxon>Bacteria</taxon>
        <taxon>Pseudomonadati</taxon>
        <taxon>Bacteroidota</taxon>
        <taxon>Flavobacteriia</taxon>
        <taxon>Flavobacteriales</taxon>
        <taxon>Flavobacteriaceae</taxon>
        <taxon>Flavobacterium</taxon>
    </lineage>
</organism>
<evidence type="ECO:0000256" key="9">
    <source>
        <dbReference type="SAM" id="Coils"/>
    </source>
</evidence>
<dbReference type="PANTHER" id="PTHR24421:SF10">
    <property type="entry name" value="NITRATE_NITRITE SENSOR PROTEIN NARQ"/>
    <property type="match status" value="1"/>
</dbReference>
<keyword evidence="3" id="KW-0597">Phosphoprotein</keyword>
<keyword evidence="10" id="KW-1133">Transmembrane helix</keyword>
<dbReference type="GO" id="GO:0016020">
    <property type="term" value="C:membrane"/>
    <property type="evidence" value="ECO:0007669"/>
    <property type="project" value="InterPro"/>
</dbReference>
<evidence type="ECO:0000256" key="4">
    <source>
        <dbReference type="ARBA" id="ARBA00022679"/>
    </source>
</evidence>
<comment type="caution">
    <text evidence="12">The sequence shown here is derived from an EMBL/GenBank/DDBJ whole genome shotgun (WGS) entry which is preliminary data.</text>
</comment>
<keyword evidence="4" id="KW-0808">Transferase</keyword>
<feature type="coiled-coil region" evidence="9">
    <location>
        <begin position="224"/>
        <end position="263"/>
    </location>
</feature>
<evidence type="ECO:0000256" key="6">
    <source>
        <dbReference type="ARBA" id="ARBA00022777"/>
    </source>
</evidence>
<dbReference type="InterPro" id="IPR036890">
    <property type="entry name" value="HATPase_C_sf"/>
</dbReference>
<evidence type="ECO:0000256" key="3">
    <source>
        <dbReference type="ARBA" id="ARBA00022553"/>
    </source>
</evidence>
<feature type="transmembrane region" description="Helical" evidence="10">
    <location>
        <begin position="135"/>
        <end position="157"/>
    </location>
</feature>
<feature type="transmembrane region" description="Helical" evidence="10">
    <location>
        <begin position="169"/>
        <end position="191"/>
    </location>
</feature>
<dbReference type="Pfam" id="PF07695">
    <property type="entry name" value="7TMR-DISM_7TM"/>
    <property type="match status" value="1"/>
</dbReference>
<dbReference type="CDD" id="cd16917">
    <property type="entry name" value="HATPase_UhpB-NarQ-NarX-like"/>
    <property type="match status" value="1"/>
</dbReference>
<keyword evidence="13" id="KW-1185">Reference proteome</keyword>
<dbReference type="InterPro" id="IPR011623">
    <property type="entry name" value="7TMR_DISM_rcpt_extracell_dom1"/>
</dbReference>
<dbReference type="Gene3D" id="1.20.5.1930">
    <property type="match status" value="1"/>
</dbReference>
<dbReference type="GO" id="GO:0046983">
    <property type="term" value="F:protein dimerization activity"/>
    <property type="evidence" value="ECO:0007669"/>
    <property type="project" value="InterPro"/>
</dbReference>
<dbReference type="AlphaFoldDB" id="A0A6V6YZC5"/>
<dbReference type="Pfam" id="PF02518">
    <property type="entry name" value="HATPase_c"/>
    <property type="match status" value="1"/>
</dbReference>
<dbReference type="PANTHER" id="PTHR24421">
    <property type="entry name" value="NITRATE/NITRITE SENSOR PROTEIN NARX-RELATED"/>
    <property type="match status" value="1"/>
</dbReference>
<feature type="domain" description="Histidine kinase" evidence="11">
    <location>
        <begin position="263"/>
        <end position="450"/>
    </location>
</feature>
<evidence type="ECO:0000256" key="1">
    <source>
        <dbReference type="ARBA" id="ARBA00000085"/>
    </source>
</evidence>
<dbReference type="Gene3D" id="3.30.565.10">
    <property type="entry name" value="Histidine kinase-like ATPase, C-terminal domain"/>
    <property type="match status" value="1"/>
</dbReference>
<keyword evidence="10" id="KW-0472">Membrane</keyword>
<dbReference type="GO" id="GO:0000155">
    <property type="term" value="F:phosphorelay sensor kinase activity"/>
    <property type="evidence" value="ECO:0007669"/>
    <property type="project" value="InterPro"/>
</dbReference>